<gene>
    <name evidence="4" type="ORF">ACFY35_13170</name>
</gene>
<evidence type="ECO:0000256" key="2">
    <source>
        <dbReference type="SAM" id="Phobius"/>
    </source>
</evidence>
<accession>A0ABW6WBU9</accession>
<keyword evidence="2" id="KW-0812">Transmembrane</keyword>
<dbReference type="Gene3D" id="2.60.120.260">
    <property type="entry name" value="Galactose-binding domain-like"/>
    <property type="match status" value="1"/>
</dbReference>
<dbReference type="Proteomes" id="UP001602245">
    <property type="component" value="Unassembled WGS sequence"/>
</dbReference>
<reference evidence="4 5" key="1">
    <citation type="submission" date="2024-10" db="EMBL/GenBank/DDBJ databases">
        <title>The Natural Products Discovery Center: Release of the First 8490 Sequenced Strains for Exploring Actinobacteria Biosynthetic Diversity.</title>
        <authorList>
            <person name="Kalkreuter E."/>
            <person name="Kautsar S.A."/>
            <person name="Yang D."/>
            <person name="Bader C.D."/>
            <person name="Teijaro C.N."/>
            <person name="Fluegel L."/>
            <person name="Davis C.M."/>
            <person name="Simpson J.R."/>
            <person name="Lauterbach L."/>
            <person name="Steele A.D."/>
            <person name="Gui C."/>
            <person name="Meng S."/>
            <person name="Li G."/>
            <person name="Viehrig K."/>
            <person name="Ye F."/>
            <person name="Su P."/>
            <person name="Kiefer A.F."/>
            <person name="Nichols A."/>
            <person name="Cepeda A.J."/>
            <person name="Yan W."/>
            <person name="Fan B."/>
            <person name="Jiang Y."/>
            <person name="Adhikari A."/>
            <person name="Zheng C.-J."/>
            <person name="Schuster L."/>
            <person name="Cowan T.M."/>
            <person name="Smanski M.J."/>
            <person name="Chevrette M.G."/>
            <person name="De Carvalho L.P.S."/>
            <person name="Shen B."/>
        </authorList>
    </citation>
    <scope>NUCLEOTIDE SEQUENCE [LARGE SCALE GENOMIC DNA]</scope>
    <source>
        <strain evidence="4 5">NPDC000087</strain>
    </source>
</reference>
<evidence type="ECO:0000313" key="4">
    <source>
        <dbReference type="EMBL" id="MFF5290391.1"/>
    </source>
</evidence>
<feature type="transmembrane region" description="Helical" evidence="2">
    <location>
        <begin position="94"/>
        <end position="114"/>
    </location>
</feature>
<feature type="compositionally biased region" description="Low complexity" evidence="1">
    <location>
        <begin position="67"/>
        <end position="77"/>
    </location>
</feature>
<dbReference type="PROSITE" id="PS50022">
    <property type="entry name" value="FA58C_3"/>
    <property type="match status" value="1"/>
</dbReference>
<keyword evidence="2" id="KW-1133">Transmembrane helix</keyword>
<evidence type="ECO:0000313" key="5">
    <source>
        <dbReference type="Proteomes" id="UP001602245"/>
    </source>
</evidence>
<protein>
    <submittedName>
        <fullName evidence="4">Discoidin domain-containing protein</fullName>
    </submittedName>
</protein>
<proteinExistence type="predicted"/>
<sequence>MEGTPTDPADVPNQRTASEKAAAERAASLRAVFASSPRPGHAPDVPTRKPGETTSARPVGARPGNPPAGARSVGGAPAPAPAPAPARSKRRRRLWLIPAFVVLLAIAGGAAFVATRGNPLDRHDRTATIHQDQDATSAPPPATIGEIVPSAEPGTTPSDLAATSIAPTTPSEGPSASLSPSVPPAIGKPNSANANLALRHKVQSSSDEGPGYSAKAAVDGDATTRWSSGFADPQWYWVDLAGVWIVTDVRLNWEHAYAIKYRVDLSVDNKHWTTVYRTTTGTDGPRDIPLDPTPARYVRMYGTQRNSQYGYSLLEFEVR</sequence>
<keyword evidence="5" id="KW-1185">Reference proteome</keyword>
<evidence type="ECO:0000259" key="3">
    <source>
        <dbReference type="PROSITE" id="PS50022"/>
    </source>
</evidence>
<evidence type="ECO:0000256" key="1">
    <source>
        <dbReference type="SAM" id="MobiDB-lite"/>
    </source>
</evidence>
<feature type="region of interest" description="Disordered" evidence="1">
    <location>
        <begin position="1"/>
        <end position="89"/>
    </location>
</feature>
<dbReference type="RefSeq" id="WP_020510620.1">
    <property type="nucleotide sequence ID" value="NZ_JBIAZU010000002.1"/>
</dbReference>
<feature type="region of interest" description="Disordered" evidence="1">
    <location>
        <begin position="128"/>
        <end position="191"/>
    </location>
</feature>
<dbReference type="EMBL" id="JBIAZU010000002">
    <property type="protein sequence ID" value="MFF5290391.1"/>
    <property type="molecule type" value="Genomic_DNA"/>
</dbReference>
<dbReference type="Pfam" id="PF00754">
    <property type="entry name" value="F5_F8_type_C"/>
    <property type="match status" value="1"/>
</dbReference>
<name>A0ABW6WBU9_9ACTN</name>
<dbReference type="InterPro" id="IPR000421">
    <property type="entry name" value="FA58C"/>
</dbReference>
<comment type="caution">
    <text evidence="4">The sequence shown here is derived from an EMBL/GenBank/DDBJ whole genome shotgun (WGS) entry which is preliminary data.</text>
</comment>
<keyword evidence="2" id="KW-0472">Membrane</keyword>
<feature type="domain" description="F5/8 type C" evidence="3">
    <location>
        <begin position="181"/>
        <end position="319"/>
    </location>
</feature>
<organism evidence="4 5">
    <name type="scientific">Paractinoplanes globisporus</name>
    <dbReference type="NCBI Taxonomy" id="113565"/>
    <lineage>
        <taxon>Bacteria</taxon>
        <taxon>Bacillati</taxon>
        <taxon>Actinomycetota</taxon>
        <taxon>Actinomycetes</taxon>
        <taxon>Micromonosporales</taxon>
        <taxon>Micromonosporaceae</taxon>
        <taxon>Paractinoplanes</taxon>
    </lineage>
</organism>
<dbReference type="SUPFAM" id="SSF49785">
    <property type="entry name" value="Galactose-binding domain-like"/>
    <property type="match status" value="1"/>
</dbReference>
<dbReference type="InterPro" id="IPR008979">
    <property type="entry name" value="Galactose-bd-like_sf"/>
</dbReference>